<keyword evidence="3" id="KW-1185">Reference proteome</keyword>
<dbReference type="AlphaFoldDB" id="A0A4Y8CCE6"/>
<dbReference type="OrthoDB" id="5389296at2759"/>
<name>A0A4Y8CCE6_9HELO</name>
<feature type="region of interest" description="Disordered" evidence="1">
    <location>
        <begin position="1"/>
        <end position="164"/>
    </location>
</feature>
<dbReference type="EMBL" id="PHWZ01001525">
    <property type="protein sequence ID" value="TEY22896.1"/>
    <property type="molecule type" value="Genomic_DNA"/>
</dbReference>
<feature type="region of interest" description="Disordered" evidence="1">
    <location>
        <begin position="178"/>
        <end position="245"/>
    </location>
</feature>
<proteinExistence type="predicted"/>
<sequence>MPPPITPSPHRFVIKRQSGPPAPHPHSHPHLPPRSQLVQESTPRPSNTQQFNTTPRFTFSSTPKPNVTQSTGIPSSTPAARYITPARRSTKVKENIDDPSGEYPAHLPLHDSIDTNDDFDTGIEYFPEAEGEDKDKDKDSDSEDQEINPRSFKRRRISVSPDITLEEEEDLLSSSLPIISSPISHRPTQISSTAGKPKFLLSTPVPSTPQSIAPTTFLKPPRFRPSDPAESQGSGDPLPEQFSPHRKGRQYLAGGLAAEVRDWLINIDSGIGGVQKGKERISEWVTRIKIEEVRRDGREMCLVRGKQVRDVDGEMVVDVLGEVRVMLAGEGMGTGLQRGMDVDVGKMVGVKGPVWEIMVEGVKWGVGVEWKVLG</sequence>
<evidence type="ECO:0000313" key="3">
    <source>
        <dbReference type="Proteomes" id="UP000297299"/>
    </source>
</evidence>
<dbReference type="Proteomes" id="UP000297299">
    <property type="component" value="Unassembled WGS sequence"/>
</dbReference>
<organism evidence="2 3">
    <name type="scientific">Botryotinia calthae</name>
    <dbReference type="NCBI Taxonomy" id="38488"/>
    <lineage>
        <taxon>Eukaryota</taxon>
        <taxon>Fungi</taxon>
        <taxon>Dikarya</taxon>
        <taxon>Ascomycota</taxon>
        <taxon>Pezizomycotina</taxon>
        <taxon>Leotiomycetes</taxon>
        <taxon>Helotiales</taxon>
        <taxon>Sclerotiniaceae</taxon>
        <taxon>Botryotinia</taxon>
    </lineage>
</organism>
<evidence type="ECO:0000313" key="2">
    <source>
        <dbReference type="EMBL" id="TEY22896.1"/>
    </source>
</evidence>
<reference evidence="2 3" key="1">
    <citation type="submission" date="2017-11" db="EMBL/GenBank/DDBJ databases">
        <title>Comparative genomics of Botrytis spp.</title>
        <authorList>
            <person name="Valero-Jimenez C.A."/>
            <person name="Tapia P."/>
            <person name="Veloso J."/>
            <person name="Silva-Moreno E."/>
            <person name="Staats M."/>
            <person name="Valdes J.H."/>
            <person name="Van Kan J.A.L."/>
        </authorList>
    </citation>
    <scope>NUCLEOTIDE SEQUENCE [LARGE SCALE GENOMIC DNA]</scope>
    <source>
        <strain evidence="2 3">MUCL2830</strain>
    </source>
</reference>
<feature type="compositionally biased region" description="Polar residues" evidence="1">
    <location>
        <begin position="204"/>
        <end position="214"/>
    </location>
</feature>
<feature type="compositionally biased region" description="Polar residues" evidence="1">
    <location>
        <begin position="36"/>
        <end position="78"/>
    </location>
</feature>
<gene>
    <name evidence="2" type="ORF">BOTCAL_1529g00020</name>
</gene>
<dbReference type="STRING" id="38488.A0A4Y8CCE6"/>
<protein>
    <submittedName>
        <fullName evidence="2">Uncharacterized protein</fullName>
    </submittedName>
</protein>
<accession>A0A4Y8CCE6</accession>
<feature type="compositionally biased region" description="Acidic residues" evidence="1">
    <location>
        <begin position="114"/>
        <end position="132"/>
    </location>
</feature>
<comment type="caution">
    <text evidence="2">The sequence shown here is derived from an EMBL/GenBank/DDBJ whole genome shotgun (WGS) entry which is preliminary data.</text>
</comment>
<evidence type="ECO:0000256" key="1">
    <source>
        <dbReference type="SAM" id="MobiDB-lite"/>
    </source>
</evidence>